<keyword evidence="7" id="KW-1185">Reference proteome</keyword>
<evidence type="ECO:0000256" key="4">
    <source>
        <dbReference type="ARBA" id="ARBA00023014"/>
    </source>
</evidence>
<protein>
    <submittedName>
        <fullName evidence="6">4Fe-4S dicluster domain-containing protein</fullName>
    </submittedName>
</protein>
<comment type="caution">
    <text evidence="6">The sequence shown here is derived from an EMBL/GenBank/DDBJ whole genome shotgun (WGS) entry which is preliminary data.</text>
</comment>
<feature type="domain" description="4Fe-4S ferredoxin-type" evidence="5">
    <location>
        <begin position="80"/>
        <end position="109"/>
    </location>
</feature>
<dbReference type="CDD" id="cd10551">
    <property type="entry name" value="PsrB"/>
    <property type="match status" value="1"/>
</dbReference>
<dbReference type="Pfam" id="PF13247">
    <property type="entry name" value="Fer4_11"/>
    <property type="match status" value="1"/>
</dbReference>
<dbReference type="PANTHER" id="PTHR43177:SF3">
    <property type="entry name" value="PROTEIN NRFC HOMOLOG"/>
    <property type="match status" value="1"/>
</dbReference>
<name>A0ABT7DKG0_9ACTN</name>
<keyword evidence="3" id="KW-0408">Iron</keyword>
<dbReference type="PANTHER" id="PTHR43177">
    <property type="entry name" value="PROTEIN NRFC"/>
    <property type="match status" value="1"/>
</dbReference>
<feature type="domain" description="4Fe-4S ferredoxin-type" evidence="5">
    <location>
        <begin position="3"/>
        <end position="32"/>
    </location>
</feature>
<dbReference type="Pfam" id="PF12800">
    <property type="entry name" value="Fer4_4"/>
    <property type="match status" value="1"/>
</dbReference>
<dbReference type="InterPro" id="IPR017896">
    <property type="entry name" value="4Fe4S_Fe-S-bd"/>
</dbReference>
<dbReference type="Gene3D" id="3.30.70.20">
    <property type="match status" value="2"/>
</dbReference>
<keyword evidence="1" id="KW-0004">4Fe-4S</keyword>
<evidence type="ECO:0000256" key="2">
    <source>
        <dbReference type="ARBA" id="ARBA00022723"/>
    </source>
</evidence>
<reference evidence="6 7" key="1">
    <citation type="submission" date="2023-05" db="EMBL/GenBank/DDBJ databases">
        <title>Gordonibacter KGMB12511T sp. nov., isolated from faeces of healthy Korean.</title>
        <authorList>
            <person name="Kim H.S."/>
            <person name="Kim J.-S."/>
            <person name="Suh M.K."/>
            <person name="Eom M.K."/>
            <person name="Do H.E."/>
            <person name="Lee J.-S."/>
        </authorList>
    </citation>
    <scope>NUCLEOTIDE SEQUENCE [LARGE SCALE GENOMIC DNA]</scope>
    <source>
        <strain evidence="6 7">KGMB12511</strain>
    </source>
</reference>
<evidence type="ECO:0000256" key="3">
    <source>
        <dbReference type="ARBA" id="ARBA00023004"/>
    </source>
</evidence>
<dbReference type="EMBL" id="JASJEU010000007">
    <property type="protein sequence ID" value="MDJ1650003.1"/>
    <property type="molecule type" value="Genomic_DNA"/>
</dbReference>
<accession>A0ABT7DKG0</accession>
<dbReference type="Proteomes" id="UP001232750">
    <property type="component" value="Unassembled WGS sequence"/>
</dbReference>
<organism evidence="6 7">
    <name type="scientific">Gordonibacter faecis</name>
    <dbReference type="NCBI Taxonomy" id="3047475"/>
    <lineage>
        <taxon>Bacteria</taxon>
        <taxon>Bacillati</taxon>
        <taxon>Actinomycetota</taxon>
        <taxon>Coriobacteriia</taxon>
        <taxon>Eggerthellales</taxon>
        <taxon>Eggerthellaceae</taxon>
        <taxon>Gordonibacter</taxon>
    </lineage>
</organism>
<dbReference type="PROSITE" id="PS00198">
    <property type="entry name" value="4FE4S_FER_1"/>
    <property type="match status" value="1"/>
</dbReference>
<dbReference type="InterPro" id="IPR017900">
    <property type="entry name" value="4Fe4S_Fe_S_CS"/>
</dbReference>
<dbReference type="SUPFAM" id="SSF54862">
    <property type="entry name" value="4Fe-4S ferredoxins"/>
    <property type="match status" value="1"/>
</dbReference>
<dbReference type="PROSITE" id="PS51379">
    <property type="entry name" value="4FE4S_FER_2"/>
    <property type="match status" value="3"/>
</dbReference>
<evidence type="ECO:0000313" key="6">
    <source>
        <dbReference type="EMBL" id="MDJ1650003.1"/>
    </source>
</evidence>
<gene>
    <name evidence="6" type="ORF">QNJ86_04255</name>
</gene>
<proteinExistence type="predicted"/>
<dbReference type="InterPro" id="IPR050954">
    <property type="entry name" value="ET_IronSulfur_Cluster-Binding"/>
</dbReference>
<feature type="domain" description="4Fe-4S ferredoxin-type" evidence="5">
    <location>
        <begin position="48"/>
        <end position="79"/>
    </location>
</feature>
<dbReference type="RefSeq" id="WP_283831348.1">
    <property type="nucleotide sequence ID" value="NZ_JASJEU010000007.1"/>
</dbReference>
<evidence type="ECO:0000259" key="5">
    <source>
        <dbReference type="PROSITE" id="PS51379"/>
    </source>
</evidence>
<keyword evidence="4" id="KW-0411">Iron-sulfur</keyword>
<keyword evidence="2" id="KW-0479">Metal-binding</keyword>
<evidence type="ECO:0000256" key="1">
    <source>
        <dbReference type="ARBA" id="ARBA00022485"/>
    </source>
</evidence>
<evidence type="ECO:0000313" key="7">
    <source>
        <dbReference type="Proteomes" id="UP001232750"/>
    </source>
</evidence>
<sequence length="203" mass="22422">MRYGMVIDLRRCVGCNACTIACKQSNGTPPGMFYSHVSLDEQGVYPNATAVYTPMLCAHCEEAACVSVCPTGASYRDEGGVVNIDHSKCIGCKYCIAACPYDVRTYVADRIEGYFPEHGLTEQEQRMYANFEVGKVYKCDFCRSKGYTDSIDPSCVRACPGDARIFGDLDDPESDVAKLLANEQTRVLGEEYGTKPNVYYIAR</sequence>